<reference evidence="1 2" key="1">
    <citation type="journal article" date="2012" name="J. Bacteriol.">
        <title>Genome Sequence of Gallaecimonas xiamenensis Type Strain 3-C-1.</title>
        <authorList>
            <person name="Lai Q."/>
            <person name="Wang L."/>
            <person name="Wang W."/>
            <person name="Shao Z."/>
        </authorList>
    </citation>
    <scope>NUCLEOTIDE SEQUENCE [LARGE SCALE GENOMIC DNA]</scope>
    <source>
        <strain evidence="1 2">3-C-1</strain>
    </source>
</reference>
<organism evidence="1 2">
    <name type="scientific">Gallaecimonas xiamenensis 3-C-1</name>
    <dbReference type="NCBI Taxonomy" id="745411"/>
    <lineage>
        <taxon>Bacteria</taxon>
        <taxon>Pseudomonadati</taxon>
        <taxon>Pseudomonadota</taxon>
        <taxon>Gammaproteobacteria</taxon>
        <taxon>Enterobacterales</taxon>
        <taxon>Gallaecimonadaceae</taxon>
        <taxon>Gallaecimonas</taxon>
    </lineage>
</organism>
<keyword evidence="2" id="KW-1185">Reference proteome</keyword>
<dbReference type="OrthoDB" id="9903332at2"/>
<dbReference type="RefSeq" id="WP_008484765.1">
    <property type="nucleotide sequence ID" value="NZ_AMRI01000013.1"/>
</dbReference>
<name>K2K6N7_9GAMM</name>
<evidence type="ECO:0000313" key="1">
    <source>
        <dbReference type="EMBL" id="EKE73070.1"/>
    </source>
</evidence>
<dbReference type="AlphaFoldDB" id="K2K6N7"/>
<dbReference type="STRING" id="745411.B3C1_10652"/>
<dbReference type="Proteomes" id="UP000006755">
    <property type="component" value="Unassembled WGS sequence"/>
</dbReference>
<dbReference type="EMBL" id="AMRI01000013">
    <property type="protein sequence ID" value="EKE73070.1"/>
    <property type="molecule type" value="Genomic_DNA"/>
</dbReference>
<evidence type="ECO:0000313" key="2">
    <source>
        <dbReference type="Proteomes" id="UP000006755"/>
    </source>
</evidence>
<protein>
    <submittedName>
        <fullName evidence="1">Uncharacterized protein</fullName>
    </submittedName>
</protein>
<accession>K2K6N7</accession>
<gene>
    <name evidence="1" type="ORF">B3C1_10652</name>
</gene>
<comment type="caution">
    <text evidence="1">The sequence shown here is derived from an EMBL/GenBank/DDBJ whole genome shotgun (WGS) entry which is preliminary data.</text>
</comment>
<proteinExistence type="predicted"/>
<sequence length="109" mass="12226">MYLIDSDDQAALLRVVEDIDNLDDVEHLDLGDINTLALLELAPDAMKWPQGKPLIFNEEQGLMLIRYSTDALAWFQQNLEALEEFGVEAEAVSAFCAKPRASLHCLDSF</sequence>